<keyword evidence="4" id="KW-1185">Reference proteome</keyword>
<accession>A0ABP6ZJG7</accession>
<comment type="similarity">
    <text evidence="1">Belongs to the HAD-like hydrolase superfamily. SerB family.</text>
</comment>
<evidence type="ECO:0008006" key="5">
    <source>
        <dbReference type="Google" id="ProtNLM"/>
    </source>
</evidence>
<name>A0ABP6ZJG7_9ACTN</name>
<dbReference type="NCBIfam" id="TIGR01490">
    <property type="entry name" value="HAD-SF-IB-hyp1"/>
    <property type="match status" value="1"/>
</dbReference>
<dbReference type="EMBL" id="BAABAB010000006">
    <property type="protein sequence ID" value="GAA3609461.1"/>
    <property type="molecule type" value="Genomic_DNA"/>
</dbReference>
<dbReference type="InterPro" id="IPR006385">
    <property type="entry name" value="HAD_hydro_SerB1"/>
</dbReference>
<dbReference type="InterPro" id="IPR023214">
    <property type="entry name" value="HAD_sf"/>
</dbReference>
<evidence type="ECO:0000256" key="1">
    <source>
        <dbReference type="ARBA" id="ARBA00009184"/>
    </source>
</evidence>
<dbReference type="CDD" id="cd02612">
    <property type="entry name" value="HAD_PGPPase"/>
    <property type="match status" value="1"/>
</dbReference>
<dbReference type="Gene3D" id="3.40.50.1000">
    <property type="entry name" value="HAD superfamily/HAD-like"/>
    <property type="match status" value="1"/>
</dbReference>
<keyword evidence="2" id="KW-1133">Transmembrane helix</keyword>
<evidence type="ECO:0000313" key="4">
    <source>
        <dbReference type="Proteomes" id="UP001501490"/>
    </source>
</evidence>
<sequence>MLEGLDAATTRVFHVPDRAGIGPAPVVRHLPMERGRPVDLVRVVVVTQPPEATQPATAEPLIRPDARAAAFFDLDNTVIQGASIFHLAKGMYRRGFFSTRLLMKGLWLQIYFRMIGGEKDSHIEDARTTVLGFIEGHTVAELVDIGNEMYEDSIAPRIWPGTRAIAQMHLDVGQQVWLVTAAPIEVAGLIASRLGLTGALGTVAEHVEGVYTGRLVGTMLHGPAKADAVRALAAEHDLDLARCFAYSDSYNDLPMLSLVGHPCAINPDRRLKEHAEEQDWQIRDYRSGRRAARIGLIGAAGAGATTGAVATALALRRRLKQ</sequence>
<proteinExistence type="inferred from homology"/>
<gene>
    <name evidence="3" type="ORF">GCM10022236_08890</name>
</gene>
<dbReference type="Gene3D" id="1.20.1440.100">
    <property type="entry name" value="SG protein - dephosphorylation function"/>
    <property type="match status" value="1"/>
</dbReference>
<dbReference type="PANTHER" id="PTHR43344:SF15">
    <property type="entry name" value="PHOSPHOSERINE PHOSPHATASE SERB1"/>
    <property type="match status" value="1"/>
</dbReference>
<protein>
    <recommendedName>
        <fullName evidence="5">HAD-IB family hydrolase</fullName>
    </recommendedName>
</protein>
<comment type="caution">
    <text evidence="3">The sequence shown here is derived from an EMBL/GenBank/DDBJ whole genome shotgun (WGS) entry which is preliminary data.</text>
</comment>
<dbReference type="Pfam" id="PF12710">
    <property type="entry name" value="HAD"/>
    <property type="match status" value="1"/>
</dbReference>
<reference evidence="4" key="1">
    <citation type="journal article" date="2019" name="Int. J. Syst. Evol. Microbiol.">
        <title>The Global Catalogue of Microorganisms (GCM) 10K type strain sequencing project: providing services to taxonomists for standard genome sequencing and annotation.</title>
        <authorList>
            <consortium name="The Broad Institute Genomics Platform"/>
            <consortium name="The Broad Institute Genome Sequencing Center for Infectious Disease"/>
            <person name="Wu L."/>
            <person name="Ma J."/>
        </authorList>
    </citation>
    <scope>NUCLEOTIDE SEQUENCE [LARGE SCALE GENOMIC DNA]</scope>
    <source>
        <strain evidence="4">JCM 16929</strain>
    </source>
</reference>
<evidence type="ECO:0000313" key="3">
    <source>
        <dbReference type="EMBL" id="GAA3609461.1"/>
    </source>
</evidence>
<keyword evidence="2" id="KW-0472">Membrane</keyword>
<dbReference type="Proteomes" id="UP001501490">
    <property type="component" value="Unassembled WGS sequence"/>
</dbReference>
<dbReference type="SUPFAM" id="SSF56784">
    <property type="entry name" value="HAD-like"/>
    <property type="match status" value="1"/>
</dbReference>
<evidence type="ECO:0000256" key="2">
    <source>
        <dbReference type="SAM" id="Phobius"/>
    </source>
</evidence>
<keyword evidence="2" id="KW-0812">Transmembrane</keyword>
<dbReference type="InterPro" id="IPR036412">
    <property type="entry name" value="HAD-like_sf"/>
</dbReference>
<dbReference type="NCBIfam" id="TIGR01488">
    <property type="entry name" value="HAD-SF-IB"/>
    <property type="match status" value="1"/>
</dbReference>
<organism evidence="3 4">
    <name type="scientific">Microlunatus ginsengisoli</name>
    <dbReference type="NCBI Taxonomy" id="363863"/>
    <lineage>
        <taxon>Bacteria</taxon>
        <taxon>Bacillati</taxon>
        <taxon>Actinomycetota</taxon>
        <taxon>Actinomycetes</taxon>
        <taxon>Propionibacteriales</taxon>
        <taxon>Propionibacteriaceae</taxon>
        <taxon>Microlunatus</taxon>
    </lineage>
</organism>
<dbReference type="PANTHER" id="PTHR43344">
    <property type="entry name" value="PHOSPHOSERINE PHOSPHATASE"/>
    <property type="match status" value="1"/>
</dbReference>
<feature type="transmembrane region" description="Helical" evidence="2">
    <location>
        <begin position="294"/>
        <end position="315"/>
    </location>
</feature>
<dbReference type="InterPro" id="IPR050582">
    <property type="entry name" value="HAD-like_SerB"/>
</dbReference>